<reference evidence="10 11" key="1">
    <citation type="submission" date="2018-08" db="EMBL/GenBank/DDBJ databases">
        <title>A genome reference for cultivated species of the human gut microbiota.</title>
        <authorList>
            <person name="Zou Y."/>
            <person name="Xue W."/>
            <person name="Luo G."/>
        </authorList>
    </citation>
    <scope>NUCLEOTIDE SEQUENCE [LARGE SCALE GENOMIC DNA]</scope>
    <source>
        <strain evidence="10 11">OF03-11</strain>
    </source>
</reference>
<keyword evidence="3 7" id="KW-1134">Transmembrane beta strand</keyword>
<dbReference type="InterPro" id="IPR012910">
    <property type="entry name" value="Plug_dom"/>
</dbReference>
<dbReference type="InterPro" id="IPR023997">
    <property type="entry name" value="TonB-dep_OMP_SusC/RagA_CS"/>
</dbReference>
<dbReference type="InterPro" id="IPR023996">
    <property type="entry name" value="TonB-dep_OMP_SusC/RagA"/>
</dbReference>
<dbReference type="SUPFAM" id="SSF49464">
    <property type="entry name" value="Carboxypeptidase regulatory domain-like"/>
    <property type="match status" value="1"/>
</dbReference>
<dbReference type="SMART" id="SM00965">
    <property type="entry name" value="STN"/>
    <property type="match status" value="1"/>
</dbReference>
<evidence type="ECO:0000313" key="9">
    <source>
        <dbReference type="EMBL" id="MCG4961495.1"/>
    </source>
</evidence>
<evidence type="ECO:0000256" key="3">
    <source>
        <dbReference type="ARBA" id="ARBA00022452"/>
    </source>
</evidence>
<dbReference type="AlphaFoldDB" id="A0A1Y3Y8H8"/>
<dbReference type="InterPro" id="IPR011662">
    <property type="entry name" value="Secretin/TonB_short_N"/>
</dbReference>
<dbReference type="PROSITE" id="PS52016">
    <property type="entry name" value="TONB_DEPENDENT_REC_3"/>
    <property type="match status" value="1"/>
</dbReference>
<keyword evidence="5 7" id="KW-0472">Membrane</keyword>
<feature type="domain" description="Secretin/TonB short N-terminal" evidence="8">
    <location>
        <begin position="54"/>
        <end position="105"/>
    </location>
</feature>
<dbReference type="SUPFAM" id="SSF56935">
    <property type="entry name" value="Porins"/>
    <property type="match status" value="1"/>
</dbReference>
<dbReference type="EMBL" id="JAKNDN010000037">
    <property type="protein sequence ID" value="MCG4961495.1"/>
    <property type="molecule type" value="Genomic_DNA"/>
</dbReference>
<evidence type="ECO:0000256" key="2">
    <source>
        <dbReference type="ARBA" id="ARBA00022448"/>
    </source>
</evidence>
<comment type="caution">
    <text evidence="10">The sequence shown here is derived from an EMBL/GenBank/DDBJ whole genome shotgun (WGS) entry which is preliminary data.</text>
</comment>
<evidence type="ECO:0000256" key="5">
    <source>
        <dbReference type="ARBA" id="ARBA00023136"/>
    </source>
</evidence>
<dbReference type="InterPro" id="IPR036942">
    <property type="entry name" value="Beta-barrel_TonB_sf"/>
</dbReference>
<dbReference type="Proteomes" id="UP001199750">
    <property type="component" value="Unassembled WGS sequence"/>
</dbReference>
<gene>
    <name evidence="10" type="ORF">DXA53_10430</name>
    <name evidence="9" type="ORF">L0P03_16810</name>
</gene>
<reference evidence="9" key="2">
    <citation type="submission" date="2022-01" db="EMBL/GenBank/DDBJ databases">
        <title>Collection of gut derived symbiotic bacterial strains cultured from healthy donors.</title>
        <authorList>
            <person name="Lin H."/>
            <person name="Kohout C."/>
            <person name="Waligurski E."/>
            <person name="Pamer E.G."/>
        </authorList>
    </citation>
    <scope>NUCLEOTIDE SEQUENCE</scope>
    <source>
        <strain evidence="9">DFI.1.149</strain>
    </source>
</reference>
<dbReference type="NCBIfam" id="TIGR04056">
    <property type="entry name" value="OMP_RagA_SusC"/>
    <property type="match status" value="1"/>
</dbReference>
<dbReference type="RefSeq" id="WP_013612592.1">
    <property type="nucleotide sequence ID" value="NZ_BAABYK010000001.1"/>
</dbReference>
<comment type="subcellular location">
    <subcellularLocation>
        <location evidence="1 7">Cell outer membrane</location>
        <topology evidence="1 7">Multi-pass membrane protein</topology>
    </subcellularLocation>
</comment>
<dbReference type="Pfam" id="PF07715">
    <property type="entry name" value="Plug"/>
    <property type="match status" value="1"/>
</dbReference>
<dbReference type="EMBL" id="QSCO01000013">
    <property type="protein sequence ID" value="RGY06266.1"/>
    <property type="molecule type" value="Genomic_DNA"/>
</dbReference>
<evidence type="ECO:0000313" key="10">
    <source>
        <dbReference type="EMBL" id="RGY06266.1"/>
    </source>
</evidence>
<protein>
    <submittedName>
        <fullName evidence="10">SusC/RagA family TonB-linked outer membrane protein</fullName>
    </submittedName>
</protein>
<evidence type="ECO:0000259" key="8">
    <source>
        <dbReference type="SMART" id="SM00965"/>
    </source>
</evidence>
<keyword evidence="2 7" id="KW-0813">Transport</keyword>
<dbReference type="Pfam" id="PF13715">
    <property type="entry name" value="CarbopepD_reg_2"/>
    <property type="match status" value="1"/>
</dbReference>
<dbReference type="InterPro" id="IPR008969">
    <property type="entry name" value="CarboxyPept-like_regulatory"/>
</dbReference>
<comment type="similarity">
    <text evidence="7">Belongs to the TonB-dependent receptor family.</text>
</comment>
<evidence type="ECO:0000256" key="1">
    <source>
        <dbReference type="ARBA" id="ARBA00004571"/>
    </source>
</evidence>
<keyword evidence="4 7" id="KW-0812">Transmembrane</keyword>
<sequence>MGKKNRVAVICGWLMFVVLSPGYALGQQQDLISLKVSDVPFVKVLEEIRKQSGYNFMYNEKFTRNVGRITLEVKNLPLETVMEKVLKGTGLNFRIQDNIIILQENRVEQPRFRTLRGTVRDENGEPIPGVTVLIKGTLIGVSTAIDGSFTLDLPGETEVLQISFIGMETQEIKISPQMNELNVVMRPHISELEEVIVSTGYTQTAKWRATGSVAVVDKKVFENKALPTMDKLLQGQIAGVSVQARSGRPGESAKIRIRGTNTITGNAEPLWVVDGVPLQKNIPLISTGQIKAGDFSDIFTNGVAGINPNDIENVTILKDAAAAAIYGSRAAGGVIVVTTKTGKSGKMAVNYSMNVSMVMKPGRDPELMNSREKLEWEQELWDEFAAEGYAGGDRYPVVGIVGMIRSGKEEFRDMSVTEQEAYIQELASVNTDWIDLLFRTAVSTNHYLSFSGGSEKNTYYVSFGYSKDNGAVKKTDYDRYNLSGKIDANPNKHLHFQLGFDMAMQNSTGPSTDPFSYAYFANPYERPFNEDGSYRADYTYYKLPKVNGSYDPTIPPNGFNMLREMNETESKTDNFSITSRFNLDYSFFKQLKFSGLASYSFTNNKSDNYKGKDTYAAFVDRLYFDTQGNSSRTYSSISQSNTNNSSYSLRGQLSYSDVYREIHRFSVLAGAEIRGEKAEGIFEKRYGYDPVTGNSAMPVPKDPGNGEGFKYSDLVSYANAMDQLSGQEIEENRFASFYGALDYSLFDRYVLNVSFRTDGSNNFGSDEQFNPTWSAGAVWHVSEETFMEVVRPVLSRLSLRVATGYTGNINKTVKPNLMMKYYKNFRISDDENYRMGYINNAPNPKLRWEKTRDVKVALDFGLWKDRINGIVEAYWRKSKDCVTSEYVPVTTGFFNQSYNTSVLQNNGVEFSLSVAVLKSKDYNLSVSANVAWNQNKLKKYNSPNTSLALDKYVGYPMGAVFSGKYEGIDPETGMYKFKLRPDAVTNKDGYLREPNNYYYYLGTSVAPFTGGFNLNFSYKNIGLSVGGSYSVKAKMVDNIESPAGYELLSGSKLESIPTPHNDLYRNHLNVKREVRNRWTPENRTGVKYPRLIDAYGKKLGLDLTNPTLTTITRGALLEDISYLRINTIALSYSLPQRVLERINFSSAALNLTLNNFFTITKYSGIDPEVPGATYPVSRSVTIGLNVGF</sequence>
<dbReference type="Gene3D" id="2.40.170.20">
    <property type="entry name" value="TonB-dependent receptor, beta-barrel domain"/>
    <property type="match status" value="1"/>
</dbReference>
<proteinExistence type="inferred from homology"/>
<evidence type="ECO:0000256" key="7">
    <source>
        <dbReference type="PROSITE-ProRule" id="PRU01360"/>
    </source>
</evidence>
<evidence type="ECO:0000256" key="4">
    <source>
        <dbReference type="ARBA" id="ARBA00022692"/>
    </source>
</evidence>
<dbReference type="InterPro" id="IPR037066">
    <property type="entry name" value="Plug_dom_sf"/>
</dbReference>
<dbReference type="Proteomes" id="UP000284434">
    <property type="component" value="Unassembled WGS sequence"/>
</dbReference>
<organism evidence="10 11">
    <name type="scientific">Odoribacter splanchnicus</name>
    <dbReference type="NCBI Taxonomy" id="28118"/>
    <lineage>
        <taxon>Bacteria</taxon>
        <taxon>Pseudomonadati</taxon>
        <taxon>Bacteroidota</taxon>
        <taxon>Bacteroidia</taxon>
        <taxon>Bacteroidales</taxon>
        <taxon>Odoribacteraceae</taxon>
        <taxon>Odoribacter</taxon>
    </lineage>
</organism>
<dbReference type="Gene3D" id="2.60.40.1120">
    <property type="entry name" value="Carboxypeptidase-like, regulatory domain"/>
    <property type="match status" value="1"/>
</dbReference>
<evidence type="ECO:0000313" key="11">
    <source>
        <dbReference type="Proteomes" id="UP000284434"/>
    </source>
</evidence>
<accession>A0A1Y3Y8H8</accession>
<dbReference type="GO" id="GO:0009279">
    <property type="term" value="C:cell outer membrane"/>
    <property type="evidence" value="ECO:0007669"/>
    <property type="project" value="UniProtKB-SubCell"/>
</dbReference>
<evidence type="ECO:0000256" key="6">
    <source>
        <dbReference type="ARBA" id="ARBA00023237"/>
    </source>
</evidence>
<dbReference type="Gene3D" id="2.170.130.10">
    <property type="entry name" value="TonB-dependent receptor, plug domain"/>
    <property type="match status" value="1"/>
</dbReference>
<name>A0A1Y3Y8H8_9BACT</name>
<dbReference type="GeneID" id="61275642"/>
<dbReference type="NCBIfam" id="TIGR04057">
    <property type="entry name" value="SusC_RagA_signa"/>
    <property type="match status" value="1"/>
</dbReference>
<dbReference type="Pfam" id="PF07660">
    <property type="entry name" value="STN"/>
    <property type="match status" value="1"/>
</dbReference>
<dbReference type="InterPro" id="IPR039426">
    <property type="entry name" value="TonB-dep_rcpt-like"/>
</dbReference>
<keyword evidence="6 7" id="KW-0998">Cell outer membrane</keyword>